<dbReference type="EMBL" id="JARJLG010000104">
    <property type="protein sequence ID" value="KAJ7745211.1"/>
    <property type="molecule type" value="Genomic_DNA"/>
</dbReference>
<evidence type="ECO:0000256" key="1">
    <source>
        <dbReference type="SAM" id="Phobius"/>
    </source>
</evidence>
<keyword evidence="1" id="KW-1133">Transmembrane helix</keyword>
<feature type="transmembrane region" description="Helical" evidence="1">
    <location>
        <begin position="156"/>
        <end position="180"/>
    </location>
</feature>
<keyword evidence="1" id="KW-0472">Membrane</keyword>
<evidence type="ECO:0000313" key="3">
    <source>
        <dbReference type="Proteomes" id="UP001215280"/>
    </source>
</evidence>
<feature type="transmembrane region" description="Helical" evidence="1">
    <location>
        <begin position="53"/>
        <end position="72"/>
    </location>
</feature>
<sequence length="640" mass="69369">MHRSKFHPVPITELHPLENYRIPTSALDDDNETLNRVDKTGNAASTSRSTETLSVLMHLTLVAVHFVLVAVWSKQLEHGLVFSLEHQKIVSLLITAITTTFGTIYSALLVFMTQNLSMKRTLQKYQTLTSTHDNAAAWAGIGSAAVQIWKARPASVIGILWTFLYLGSILILHITTPALFSLETFTSNLSVPVETQSLPAFNATGYNLSDTNSPTSIAVANYATGSLYFLPSIFGSSTSLGLSSGSLYDVIDNNGGVGNVTVNATGFNISCGYVTDVNVTFLLGRSLYEVDCDNEGFLIPSTQPGVIANLFDGYHSDSNILLYSTIPILDSSDTRGPWINLDPPMNTSVSTIQVLRCSQTLVHQTAVVDAQARKLLVVTPNINKTASVWKSNNGPIASEINQTASTGNAFLDAWATLYQMIPSSDFYLDSTGETFLLASFADLYLIQTLNLHPANYSNAPSNVTLHEVENALSVVVASMFWTLGHIAPISGGYNFTPDQYEFTEIQEVQNPLVMLGGEANVTVISTQARLDLSVIAVAAGLATSIALLLLSLPGSIFNTNTRDVPLHGTGILHAIWLYRNHPELEALLEQVDHPTDQNLRAAGMVRTTLAGGESATWRRQDVFNPLPRLSVDVAETKYPG</sequence>
<comment type="caution">
    <text evidence="2">The sequence shown here is derived from an EMBL/GenBank/DDBJ whole genome shotgun (WGS) entry which is preliminary data.</text>
</comment>
<gene>
    <name evidence="2" type="ORF">DFH07DRAFT_963429</name>
</gene>
<dbReference type="Proteomes" id="UP001215280">
    <property type="component" value="Unassembled WGS sequence"/>
</dbReference>
<accession>A0AAD7ILY0</accession>
<dbReference type="AlphaFoldDB" id="A0AAD7ILY0"/>
<evidence type="ECO:0000313" key="2">
    <source>
        <dbReference type="EMBL" id="KAJ7745211.1"/>
    </source>
</evidence>
<name>A0AAD7ILY0_9AGAR</name>
<feature type="transmembrane region" description="Helical" evidence="1">
    <location>
        <begin position="92"/>
        <end position="112"/>
    </location>
</feature>
<reference evidence="2" key="1">
    <citation type="submission" date="2023-03" db="EMBL/GenBank/DDBJ databases">
        <title>Massive genome expansion in bonnet fungi (Mycena s.s.) driven by repeated elements and novel gene families across ecological guilds.</title>
        <authorList>
            <consortium name="Lawrence Berkeley National Laboratory"/>
            <person name="Harder C.B."/>
            <person name="Miyauchi S."/>
            <person name="Viragh M."/>
            <person name="Kuo A."/>
            <person name="Thoen E."/>
            <person name="Andreopoulos B."/>
            <person name="Lu D."/>
            <person name="Skrede I."/>
            <person name="Drula E."/>
            <person name="Henrissat B."/>
            <person name="Morin E."/>
            <person name="Kohler A."/>
            <person name="Barry K."/>
            <person name="LaButti K."/>
            <person name="Morin E."/>
            <person name="Salamov A."/>
            <person name="Lipzen A."/>
            <person name="Mereny Z."/>
            <person name="Hegedus B."/>
            <person name="Baldrian P."/>
            <person name="Stursova M."/>
            <person name="Weitz H."/>
            <person name="Taylor A."/>
            <person name="Grigoriev I.V."/>
            <person name="Nagy L.G."/>
            <person name="Martin F."/>
            <person name="Kauserud H."/>
        </authorList>
    </citation>
    <scope>NUCLEOTIDE SEQUENCE</scope>
    <source>
        <strain evidence="2">CBHHK188m</strain>
    </source>
</reference>
<keyword evidence="3" id="KW-1185">Reference proteome</keyword>
<organism evidence="2 3">
    <name type="scientific">Mycena maculata</name>
    <dbReference type="NCBI Taxonomy" id="230809"/>
    <lineage>
        <taxon>Eukaryota</taxon>
        <taxon>Fungi</taxon>
        <taxon>Dikarya</taxon>
        <taxon>Basidiomycota</taxon>
        <taxon>Agaricomycotina</taxon>
        <taxon>Agaricomycetes</taxon>
        <taxon>Agaricomycetidae</taxon>
        <taxon>Agaricales</taxon>
        <taxon>Marasmiineae</taxon>
        <taxon>Mycenaceae</taxon>
        <taxon>Mycena</taxon>
    </lineage>
</organism>
<keyword evidence="1" id="KW-0812">Transmembrane</keyword>
<proteinExistence type="predicted"/>
<protein>
    <submittedName>
        <fullName evidence="2">Uncharacterized protein</fullName>
    </submittedName>
</protein>